<keyword evidence="3" id="KW-1185">Reference proteome</keyword>
<keyword evidence="1" id="KW-0472">Membrane</keyword>
<proteinExistence type="predicted"/>
<evidence type="ECO:0000313" key="3">
    <source>
        <dbReference type="Proteomes" id="UP000662782"/>
    </source>
</evidence>
<protein>
    <submittedName>
        <fullName evidence="2">Uncharacterized protein</fullName>
    </submittedName>
</protein>
<sequence>MNIVMPLKLLGGLLILGVSFGLLVYLIVKLSVKMAYKK</sequence>
<keyword evidence="1" id="KW-1133">Transmembrane helix</keyword>
<evidence type="ECO:0000313" key="2">
    <source>
        <dbReference type="EMBL" id="QPB09174.1"/>
    </source>
</evidence>
<accession>A0A873WUV1</accession>
<feature type="transmembrane region" description="Helical" evidence="1">
    <location>
        <begin position="6"/>
        <end position="28"/>
    </location>
</feature>
<name>A0A873WUV1_9CAUD</name>
<evidence type="ECO:0000256" key="1">
    <source>
        <dbReference type="SAM" id="Phobius"/>
    </source>
</evidence>
<organism evidence="2 3">
    <name type="scientific">Klebsiella phage Miami</name>
    <dbReference type="NCBI Taxonomy" id="2767581"/>
    <lineage>
        <taxon>Viruses</taxon>
        <taxon>Duplodnaviria</taxon>
        <taxon>Heunggongvirae</taxon>
        <taxon>Uroviricota</taxon>
        <taxon>Caudoviricetes</taxon>
        <taxon>Chimalliviridae</taxon>
        <taxon>Miamivirus</taxon>
        <taxon>Miamivirus miami</taxon>
    </lineage>
</organism>
<gene>
    <name evidence="2" type="ORF">CPT_Miami_079</name>
</gene>
<dbReference type="EMBL" id="MT701590">
    <property type="protein sequence ID" value="QPB09174.1"/>
    <property type="molecule type" value="Genomic_DNA"/>
</dbReference>
<dbReference type="Proteomes" id="UP000662782">
    <property type="component" value="Segment"/>
</dbReference>
<reference evidence="2 3" key="1">
    <citation type="submission" date="2020-07" db="EMBL/GenBank/DDBJ databases">
        <title>Complete genome sequence of Klebsiella pneumoniae phage Miami.</title>
        <authorList>
            <person name="Mora D.A."/>
            <person name="Lessor L."/>
            <person name="Gill J."/>
            <person name="Liu M."/>
        </authorList>
    </citation>
    <scope>NUCLEOTIDE SEQUENCE [LARGE SCALE GENOMIC DNA]</scope>
</reference>
<keyword evidence="1" id="KW-0812">Transmembrane</keyword>